<gene>
    <name evidence="18" type="ORF">GTOL_10369</name>
</gene>
<dbReference type="EC" id="5.6.2.4" evidence="12"/>
<dbReference type="InterPro" id="IPR011335">
    <property type="entry name" value="Restrct_endonuc-II-like"/>
</dbReference>
<comment type="catalytic activity">
    <reaction evidence="11">
        <text>Couples ATP hydrolysis with the unwinding of duplex DNA by translocating in the 3'-5' direction.</text>
        <dbReference type="EC" id="5.6.2.4"/>
    </reaction>
</comment>
<comment type="catalytic activity">
    <reaction evidence="14">
        <text>ATP + H2O = ADP + phosphate + H(+)</text>
        <dbReference type="Rhea" id="RHEA:13065"/>
        <dbReference type="ChEBI" id="CHEBI:15377"/>
        <dbReference type="ChEBI" id="CHEBI:15378"/>
        <dbReference type="ChEBI" id="CHEBI:30616"/>
        <dbReference type="ChEBI" id="CHEBI:43474"/>
        <dbReference type="ChEBI" id="CHEBI:456216"/>
        <dbReference type="EC" id="5.6.2.4"/>
    </reaction>
</comment>
<evidence type="ECO:0000256" key="7">
    <source>
        <dbReference type="ARBA" id="ARBA00022840"/>
    </source>
</evidence>
<dbReference type="PROSITE" id="PS51198">
    <property type="entry name" value="UVRD_HELICASE_ATP_BIND"/>
    <property type="match status" value="1"/>
</dbReference>
<evidence type="ECO:0000256" key="6">
    <source>
        <dbReference type="ARBA" id="ARBA00022839"/>
    </source>
</evidence>
<dbReference type="GO" id="GO:0043138">
    <property type="term" value="F:3'-5' DNA helicase activity"/>
    <property type="evidence" value="ECO:0007669"/>
    <property type="project" value="UniProtKB-EC"/>
</dbReference>
<accession>A0A916NGR0</accession>
<dbReference type="GO" id="GO:0004527">
    <property type="term" value="F:exonuclease activity"/>
    <property type="evidence" value="ECO:0007669"/>
    <property type="project" value="UniProtKB-KW"/>
</dbReference>
<keyword evidence="1" id="KW-0540">Nuclease</keyword>
<evidence type="ECO:0000259" key="16">
    <source>
        <dbReference type="PROSITE" id="PS51198"/>
    </source>
</evidence>
<evidence type="ECO:0000256" key="15">
    <source>
        <dbReference type="PROSITE-ProRule" id="PRU00560"/>
    </source>
</evidence>
<feature type="domain" description="UvrD-like helicase ATP-binding" evidence="16">
    <location>
        <begin position="5"/>
        <end position="533"/>
    </location>
</feature>
<dbReference type="InterPro" id="IPR014016">
    <property type="entry name" value="UvrD-like_ATP-bd"/>
</dbReference>
<dbReference type="SUPFAM" id="SSF52540">
    <property type="entry name" value="P-loop containing nucleoside triphosphate hydrolases"/>
    <property type="match status" value="1"/>
</dbReference>
<dbReference type="InterPro" id="IPR014017">
    <property type="entry name" value="DNA_helicase_UvrD-like_C"/>
</dbReference>
<dbReference type="RefSeq" id="WP_220634553.1">
    <property type="nucleotide sequence ID" value="NZ_CAJQUM010000001.1"/>
</dbReference>
<feature type="binding site" evidence="15">
    <location>
        <begin position="26"/>
        <end position="33"/>
    </location>
    <ligand>
        <name>ATP</name>
        <dbReference type="ChEBI" id="CHEBI:30616"/>
    </ligand>
</feature>
<evidence type="ECO:0000256" key="14">
    <source>
        <dbReference type="ARBA" id="ARBA00048988"/>
    </source>
</evidence>
<evidence type="ECO:0000256" key="8">
    <source>
        <dbReference type="ARBA" id="ARBA00023125"/>
    </source>
</evidence>
<feature type="domain" description="UvrD-like helicase C-terminal" evidence="17">
    <location>
        <begin position="549"/>
        <end position="821"/>
    </location>
</feature>
<keyword evidence="2 15" id="KW-0547">Nucleotide-binding</keyword>
<keyword evidence="9" id="KW-0234">DNA repair</keyword>
<dbReference type="Pfam" id="PF12705">
    <property type="entry name" value="PDDEXK_1"/>
    <property type="match status" value="1"/>
</dbReference>
<reference evidence="18" key="1">
    <citation type="submission" date="2021-04" db="EMBL/GenBank/DDBJ databases">
        <authorList>
            <person name="Hornung B."/>
        </authorList>
    </citation>
    <scope>NUCLEOTIDE SEQUENCE</scope>
    <source>
        <strain evidence="18">G5G6</strain>
    </source>
</reference>
<evidence type="ECO:0000256" key="10">
    <source>
        <dbReference type="ARBA" id="ARBA00023235"/>
    </source>
</evidence>
<dbReference type="Proteomes" id="UP000742786">
    <property type="component" value="Unassembled WGS sequence"/>
</dbReference>
<dbReference type="InterPro" id="IPR000212">
    <property type="entry name" value="DNA_helicase_UvrD/REP"/>
</dbReference>
<dbReference type="EMBL" id="CAJQUM010000001">
    <property type="protein sequence ID" value="CAG4882487.1"/>
    <property type="molecule type" value="Genomic_DNA"/>
</dbReference>
<dbReference type="Gene3D" id="1.10.486.10">
    <property type="entry name" value="PCRA, domain 4"/>
    <property type="match status" value="1"/>
</dbReference>
<keyword evidence="8" id="KW-0238">DNA-binding</keyword>
<evidence type="ECO:0000256" key="9">
    <source>
        <dbReference type="ARBA" id="ARBA00023204"/>
    </source>
</evidence>
<evidence type="ECO:0000256" key="4">
    <source>
        <dbReference type="ARBA" id="ARBA00022801"/>
    </source>
</evidence>
<name>A0A916NGR0_9PROT</name>
<dbReference type="GO" id="GO:0033202">
    <property type="term" value="C:DNA helicase complex"/>
    <property type="evidence" value="ECO:0007669"/>
    <property type="project" value="TreeGrafter"/>
</dbReference>
<evidence type="ECO:0000256" key="12">
    <source>
        <dbReference type="ARBA" id="ARBA00034808"/>
    </source>
</evidence>
<dbReference type="GO" id="GO:0000725">
    <property type="term" value="P:recombinational repair"/>
    <property type="evidence" value="ECO:0007669"/>
    <property type="project" value="TreeGrafter"/>
</dbReference>
<dbReference type="SUPFAM" id="SSF52980">
    <property type="entry name" value="Restriction endonuclease-like"/>
    <property type="match status" value="1"/>
</dbReference>
<dbReference type="PANTHER" id="PTHR11070">
    <property type="entry name" value="UVRD / RECB / PCRA DNA HELICASE FAMILY MEMBER"/>
    <property type="match status" value="1"/>
</dbReference>
<dbReference type="Pfam" id="PF13361">
    <property type="entry name" value="UvrD_C"/>
    <property type="match status" value="1"/>
</dbReference>
<dbReference type="Gene3D" id="3.90.320.10">
    <property type="match status" value="1"/>
</dbReference>
<evidence type="ECO:0000259" key="17">
    <source>
        <dbReference type="PROSITE" id="PS51217"/>
    </source>
</evidence>
<keyword evidence="10" id="KW-0413">Isomerase</keyword>
<dbReference type="InterPro" id="IPR027417">
    <property type="entry name" value="P-loop_NTPase"/>
</dbReference>
<dbReference type="GO" id="GO:0003677">
    <property type="term" value="F:DNA binding"/>
    <property type="evidence" value="ECO:0007669"/>
    <property type="project" value="UniProtKB-KW"/>
</dbReference>
<keyword evidence="4 15" id="KW-0378">Hydrolase</keyword>
<evidence type="ECO:0000256" key="13">
    <source>
        <dbReference type="ARBA" id="ARBA00034923"/>
    </source>
</evidence>
<dbReference type="GO" id="GO:0005829">
    <property type="term" value="C:cytosol"/>
    <property type="evidence" value="ECO:0007669"/>
    <property type="project" value="TreeGrafter"/>
</dbReference>
<dbReference type="InterPro" id="IPR011604">
    <property type="entry name" value="PDDEXK-like_dom_sf"/>
</dbReference>
<dbReference type="GO" id="GO:0005524">
    <property type="term" value="F:ATP binding"/>
    <property type="evidence" value="ECO:0007669"/>
    <property type="project" value="UniProtKB-UniRule"/>
</dbReference>
<dbReference type="PANTHER" id="PTHR11070:SF2">
    <property type="entry name" value="ATP-DEPENDENT DNA HELICASE SRS2"/>
    <property type="match status" value="1"/>
</dbReference>
<keyword evidence="3" id="KW-0227">DNA damage</keyword>
<dbReference type="AlphaFoldDB" id="A0A916NGR0"/>
<comment type="caution">
    <text evidence="18">The sequence shown here is derived from an EMBL/GenBank/DDBJ whole genome shotgun (WGS) entry which is preliminary data.</text>
</comment>
<sequence>MTVDLLAIDESSRVRALDVESFIVEAPAGAGKTELLTQRYLRLLALVQEPEEIIAITFTNKAAAEMRTRILLSLSSAMQPATMAAEPHKQITRRLALDALTRDAECGWQLLQTPARLRITTIDALSASLARQMPFLSRFGAQPAISDDSAAHYDAAALRTLALLENDADAGCTMEEALRYFHNDSARLQKLLVSMLERRDQWLVHLDSAEQHEGGAIAALVASDLVRAGLVIDATMQSQLMPIARYAAGNLLAANSDSPITLLADWTKSLGVGENSKNTVIPAQAGIQRSSKPMDFRLRGDDEEGCGNDEEGCGDDDKCLADIDLWRGLVALLLTNSGTLRKRFDKNMGLPAEKDAKPFKETLADVIDTLAQTPGAEAALARIQLLPEPKLDTEEARIVGIFARLLKLAAAQLWTVFQQQREVDFIEIAQRALSALGDEATPTNLQLKLDYRISHLLVDEFQDTSPAQVTLLERLTAGWQPGDGRTLFVVGDPMQSIYRFRKADVGLFLQARQSGIGGIGLESLRLNRNNRSHPEVVNWINATFPAVFPPADNPQTGAVKFAVSVATKSSAATAGVFMHPVLVAKDSENAGGDEARQVIAILRAERAAHPAGSIAILVRARSHLDALVTELQRSAPELRYQAVEIEALVERQVVQDLLALTRALHHRGDRVNWLAVLRAPWCGLTLPDLHALAADDHGSTVWQLVNDAARIERMSADGQQRLLHLRAVFTEALAQQGRLRTRRWVEAVWRMLGGEACLHDAAERVNAEAYFHLIDQLDAGGGFTLDRLDREIASLYAEPDKNADGIDSPAIQIMTVHKSKGLEFDAVILPGLHRAPRNGDNSLLLWEEFVDGHGHEHLVIAPVKPRRGGNDKRPSAYDYLRTLDAERESNESNRVLYVAATRAIRALHLVAAATVQTKEEGDVLKPPVKGSSLAALWPAVEAEFEAARHSRKSGNPATLDLEANSLAGFIPKLTRIASPAIPAYLQGDATEAATVRAEPVEAQDDTIEISRSLLADIGTLAHRTLELIAQDGLDQWNVERVKASQPAFRRWLQGRGHAASVLDDAATQVQEAVSNAISSEAGRWILSKRDEAGNELALTSSQDGRTLSNVIDRTFVENGARWIIDYKTARFEPDAPESDLKARAEIYRPQLERYATLFAEEGLSIRLGIFFLSQGRLSELALKRSGQDL</sequence>
<keyword evidence="6" id="KW-0269">Exonuclease</keyword>
<dbReference type="InterPro" id="IPR038726">
    <property type="entry name" value="PDDEXK_AddAB-type"/>
</dbReference>
<dbReference type="Gene3D" id="3.40.50.300">
    <property type="entry name" value="P-loop containing nucleotide triphosphate hydrolases"/>
    <property type="match status" value="3"/>
</dbReference>
<dbReference type="PROSITE" id="PS51217">
    <property type="entry name" value="UVRD_HELICASE_CTER"/>
    <property type="match status" value="1"/>
</dbReference>
<evidence type="ECO:0000313" key="19">
    <source>
        <dbReference type="Proteomes" id="UP000742786"/>
    </source>
</evidence>
<protein>
    <recommendedName>
        <fullName evidence="12">DNA 3'-5' helicase</fullName>
        <ecNumber evidence="12">5.6.2.4</ecNumber>
    </recommendedName>
    <alternativeName>
        <fullName evidence="13">DNA 3'-5' helicase II</fullName>
    </alternativeName>
</protein>
<evidence type="ECO:0000256" key="3">
    <source>
        <dbReference type="ARBA" id="ARBA00022763"/>
    </source>
</evidence>
<keyword evidence="7 15" id="KW-0067">ATP-binding</keyword>
<evidence type="ECO:0000256" key="1">
    <source>
        <dbReference type="ARBA" id="ARBA00022722"/>
    </source>
</evidence>
<keyword evidence="19" id="KW-1185">Reference proteome</keyword>
<evidence type="ECO:0000313" key="18">
    <source>
        <dbReference type="EMBL" id="CAG4882487.1"/>
    </source>
</evidence>
<evidence type="ECO:0000256" key="5">
    <source>
        <dbReference type="ARBA" id="ARBA00022806"/>
    </source>
</evidence>
<evidence type="ECO:0000256" key="2">
    <source>
        <dbReference type="ARBA" id="ARBA00022741"/>
    </source>
</evidence>
<organism evidence="18 19">
    <name type="scientific">Georgfuchsia toluolica</name>
    <dbReference type="NCBI Taxonomy" id="424218"/>
    <lineage>
        <taxon>Bacteria</taxon>
        <taxon>Pseudomonadati</taxon>
        <taxon>Pseudomonadota</taxon>
        <taxon>Betaproteobacteria</taxon>
        <taxon>Nitrosomonadales</taxon>
        <taxon>Sterolibacteriaceae</taxon>
        <taxon>Georgfuchsia</taxon>
    </lineage>
</organism>
<keyword evidence="5 15" id="KW-0347">Helicase</keyword>
<evidence type="ECO:0000256" key="11">
    <source>
        <dbReference type="ARBA" id="ARBA00034617"/>
    </source>
</evidence>
<dbReference type="Pfam" id="PF00580">
    <property type="entry name" value="UvrD-helicase"/>
    <property type="match status" value="2"/>
</dbReference>
<proteinExistence type="predicted"/>